<dbReference type="EMBL" id="UGNV01000001">
    <property type="protein sequence ID" value="STX29724.1"/>
    <property type="molecule type" value="Genomic_DNA"/>
</dbReference>
<gene>
    <name evidence="1" type="ORF">NCTC13315_02276</name>
</gene>
<evidence type="ECO:0008006" key="3">
    <source>
        <dbReference type="Google" id="ProtNLM"/>
    </source>
</evidence>
<dbReference type="Proteomes" id="UP000254968">
    <property type="component" value="Unassembled WGS sequence"/>
</dbReference>
<dbReference type="InterPro" id="IPR047715">
    <property type="entry name" value="EboA_dom"/>
</dbReference>
<protein>
    <recommendedName>
        <fullName evidence="3">HEAT repeat domain-containing protein</fullName>
    </recommendedName>
</protein>
<keyword evidence="2" id="KW-1185">Reference proteome</keyword>
<evidence type="ECO:0000313" key="2">
    <source>
        <dbReference type="Proteomes" id="UP000254968"/>
    </source>
</evidence>
<accession>A0A378IBQ6</accession>
<dbReference type="AlphaFoldDB" id="A0A378IBQ6"/>
<dbReference type="OrthoDB" id="325673at2"/>
<evidence type="ECO:0000313" key="1">
    <source>
        <dbReference type="EMBL" id="STX29724.1"/>
    </source>
</evidence>
<dbReference type="RefSeq" id="WP_115303395.1">
    <property type="nucleotide sequence ID" value="NZ_CAAAHO010000002.1"/>
</dbReference>
<organism evidence="1 2">
    <name type="scientific">Legionella beliardensis</name>
    <dbReference type="NCBI Taxonomy" id="91822"/>
    <lineage>
        <taxon>Bacteria</taxon>
        <taxon>Pseudomonadati</taxon>
        <taxon>Pseudomonadota</taxon>
        <taxon>Gammaproteobacteria</taxon>
        <taxon>Legionellales</taxon>
        <taxon>Legionellaceae</taxon>
        <taxon>Legionella</taxon>
    </lineage>
</organism>
<dbReference type="NCBIfam" id="NF035938">
    <property type="entry name" value="EboA_domain"/>
    <property type="match status" value="1"/>
</dbReference>
<sequence length="298" mass="33965">MREIIYQANLDDTLTLLNHCLSNQASSDVLSWLKNKQTQIFKEKSDSLYFMTFSAISSYFNKDILSLTKNELNQANAIRKHWHLGNWSVAQAARAYLVLSFARYRLEHFEETINKLFGAADLHELIALYQTLPLCPYPHRLLLHATNGIRSNMVSVFEAIALNNPYPEDFFDEIAWNQLVLKALFVDSPIRQVVGLKRRANPTLAKALINTVQERSSANRAIKPEVWCLIGISIDKENWPLLKALTTSDSAVIQQGALLACNHCPLPEAQALLNKSDERHETMQNDLNKLTNFEQELI</sequence>
<proteinExistence type="predicted"/>
<name>A0A378IBQ6_9GAMM</name>
<reference evidence="1 2" key="1">
    <citation type="submission" date="2018-06" db="EMBL/GenBank/DDBJ databases">
        <authorList>
            <consortium name="Pathogen Informatics"/>
            <person name="Doyle S."/>
        </authorList>
    </citation>
    <scope>NUCLEOTIDE SEQUENCE [LARGE SCALE GENOMIC DNA]</scope>
    <source>
        <strain evidence="1 2">NCTC13315</strain>
    </source>
</reference>